<dbReference type="InterPro" id="IPR011006">
    <property type="entry name" value="CheY-like_superfamily"/>
</dbReference>
<dbReference type="SMART" id="SM00448">
    <property type="entry name" value="REC"/>
    <property type="match status" value="1"/>
</dbReference>
<accession>A0A512B8G9</accession>
<dbReference type="PANTHER" id="PTHR44591:SF3">
    <property type="entry name" value="RESPONSE REGULATORY DOMAIN-CONTAINING PROTEIN"/>
    <property type="match status" value="1"/>
</dbReference>
<dbReference type="EMBL" id="BJYT01000002">
    <property type="protein sequence ID" value="GEO08252.1"/>
    <property type="molecule type" value="Genomic_DNA"/>
</dbReference>
<sequence length="132" mass="15067">MSEVKRCLIIDDDPDDQEIFMMCVKNLDNSIDCKTSGDGVEAIALLGSDGEVAPDYIFIDVNMPRMNGIECLTEIRKIEKLNDTRIFMYSTTAEEKRVNESKKLGAEDFIVKPIRMSELKEKLRHIFQSSVE</sequence>
<dbReference type="OrthoDB" id="7631574at2"/>
<protein>
    <submittedName>
        <fullName evidence="4">Chemotaxis protein CheY</fullName>
    </submittedName>
</protein>
<evidence type="ECO:0000256" key="2">
    <source>
        <dbReference type="PROSITE-ProRule" id="PRU00169"/>
    </source>
</evidence>
<dbReference type="GO" id="GO:0000160">
    <property type="term" value="P:phosphorelay signal transduction system"/>
    <property type="evidence" value="ECO:0007669"/>
    <property type="project" value="InterPro"/>
</dbReference>
<dbReference type="Proteomes" id="UP000321513">
    <property type="component" value="Unassembled WGS sequence"/>
</dbReference>
<dbReference type="Pfam" id="PF00072">
    <property type="entry name" value="Response_reg"/>
    <property type="match status" value="1"/>
</dbReference>
<dbReference type="PANTHER" id="PTHR44591">
    <property type="entry name" value="STRESS RESPONSE REGULATOR PROTEIN 1"/>
    <property type="match status" value="1"/>
</dbReference>
<comment type="caution">
    <text evidence="4">The sequence shown here is derived from an EMBL/GenBank/DDBJ whole genome shotgun (WGS) entry which is preliminary data.</text>
</comment>
<reference evidence="4 5" key="1">
    <citation type="submission" date="2019-07" db="EMBL/GenBank/DDBJ databases">
        <title>Whole genome shotgun sequence of Segetibacter aerophilus NBRC 106135.</title>
        <authorList>
            <person name="Hosoyama A."/>
            <person name="Uohara A."/>
            <person name="Ohji S."/>
            <person name="Ichikawa N."/>
        </authorList>
    </citation>
    <scope>NUCLEOTIDE SEQUENCE [LARGE SCALE GENOMIC DNA]</scope>
    <source>
        <strain evidence="4 5">NBRC 106135</strain>
    </source>
</reference>
<evidence type="ECO:0000256" key="1">
    <source>
        <dbReference type="ARBA" id="ARBA00022553"/>
    </source>
</evidence>
<evidence type="ECO:0000259" key="3">
    <source>
        <dbReference type="PROSITE" id="PS50110"/>
    </source>
</evidence>
<dbReference type="InterPro" id="IPR001789">
    <property type="entry name" value="Sig_transdc_resp-reg_receiver"/>
</dbReference>
<organism evidence="4 5">
    <name type="scientific">Segetibacter aerophilus</name>
    <dbReference type="NCBI Taxonomy" id="670293"/>
    <lineage>
        <taxon>Bacteria</taxon>
        <taxon>Pseudomonadati</taxon>
        <taxon>Bacteroidota</taxon>
        <taxon>Chitinophagia</taxon>
        <taxon>Chitinophagales</taxon>
        <taxon>Chitinophagaceae</taxon>
        <taxon>Segetibacter</taxon>
    </lineage>
</organism>
<feature type="modified residue" description="4-aspartylphosphate" evidence="2">
    <location>
        <position position="60"/>
    </location>
</feature>
<dbReference type="Gene3D" id="3.40.50.2300">
    <property type="match status" value="1"/>
</dbReference>
<gene>
    <name evidence="4" type="primary">cheY</name>
    <name evidence="4" type="ORF">SAE01_07480</name>
</gene>
<dbReference type="RefSeq" id="WP_147202329.1">
    <property type="nucleotide sequence ID" value="NZ_BJYT01000002.1"/>
</dbReference>
<name>A0A512B8G9_9BACT</name>
<dbReference type="InterPro" id="IPR050595">
    <property type="entry name" value="Bact_response_regulator"/>
</dbReference>
<dbReference type="SUPFAM" id="SSF52172">
    <property type="entry name" value="CheY-like"/>
    <property type="match status" value="1"/>
</dbReference>
<proteinExistence type="predicted"/>
<evidence type="ECO:0000313" key="4">
    <source>
        <dbReference type="EMBL" id="GEO08252.1"/>
    </source>
</evidence>
<keyword evidence="5" id="KW-1185">Reference proteome</keyword>
<dbReference type="AlphaFoldDB" id="A0A512B8G9"/>
<keyword evidence="1 2" id="KW-0597">Phosphoprotein</keyword>
<feature type="domain" description="Response regulatory" evidence="3">
    <location>
        <begin position="6"/>
        <end position="127"/>
    </location>
</feature>
<evidence type="ECO:0000313" key="5">
    <source>
        <dbReference type="Proteomes" id="UP000321513"/>
    </source>
</evidence>
<dbReference type="PROSITE" id="PS50110">
    <property type="entry name" value="RESPONSE_REGULATORY"/>
    <property type="match status" value="1"/>
</dbReference>